<dbReference type="AlphaFoldDB" id="A0A6P0UVV4"/>
<feature type="chain" id="PRO_5026838642" evidence="1">
    <location>
        <begin position="24"/>
        <end position="188"/>
    </location>
</feature>
<feature type="domain" description="DUF4136" evidence="2">
    <location>
        <begin position="25"/>
        <end position="182"/>
    </location>
</feature>
<gene>
    <name evidence="3" type="ORF">GWK08_15815</name>
</gene>
<feature type="signal peptide" evidence="1">
    <location>
        <begin position="1"/>
        <end position="23"/>
    </location>
</feature>
<comment type="caution">
    <text evidence="3">The sequence shown here is derived from an EMBL/GenBank/DDBJ whole genome shotgun (WGS) entry which is preliminary data.</text>
</comment>
<evidence type="ECO:0000256" key="1">
    <source>
        <dbReference type="SAM" id="SignalP"/>
    </source>
</evidence>
<evidence type="ECO:0000313" key="4">
    <source>
        <dbReference type="Proteomes" id="UP000468581"/>
    </source>
</evidence>
<evidence type="ECO:0000259" key="2">
    <source>
        <dbReference type="Pfam" id="PF13590"/>
    </source>
</evidence>
<proteinExistence type="predicted"/>
<dbReference type="Pfam" id="PF13590">
    <property type="entry name" value="DUF4136"/>
    <property type="match status" value="1"/>
</dbReference>
<evidence type="ECO:0000313" key="3">
    <source>
        <dbReference type="EMBL" id="NER14923.1"/>
    </source>
</evidence>
<dbReference type="InterPro" id="IPR025411">
    <property type="entry name" value="DUF4136"/>
</dbReference>
<accession>A0A6P0UVV4</accession>
<dbReference type="Proteomes" id="UP000468581">
    <property type="component" value="Unassembled WGS sequence"/>
</dbReference>
<dbReference type="EMBL" id="JAABOO010000003">
    <property type="protein sequence ID" value="NER14923.1"/>
    <property type="molecule type" value="Genomic_DNA"/>
</dbReference>
<keyword evidence="1" id="KW-0732">Signal</keyword>
<sequence length="188" mass="21360">MKTFKPLLLLLLVAAFVSSCVSVRVVSDYDKKATFGQYKSFAFFKPGIDKAEISDIDKKRILRAINNELVDKGFAKSDDPDLLISIFTKENQRVDVYNRFGYGYGFGFGYGFYNPYWGFGPGFYNNVSTRVEGSLYIDIIDARTKELIWQGKGTGFLTNTSIEKKEERINEFVTEILSQYPPGNTNGR</sequence>
<protein>
    <submittedName>
        <fullName evidence="3">DUF4136 domain-containing protein</fullName>
    </submittedName>
</protein>
<name>A0A6P0UVV4_9FLAO</name>
<organism evidence="3 4">
    <name type="scientific">Leptobacterium flavescens</name>
    <dbReference type="NCBI Taxonomy" id="472055"/>
    <lineage>
        <taxon>Bacteria</taxon>
        <taxon>Pseudomonadati</taxon>
        <taxon>Bacteroidota</taxon>
        <taxon>Flavobacteriia</taxon>
        <taxon>Flavobacteriales</taxon>
        <taxon>Flavobacteriaceae</taxon>
        <taxon>Leptobacterium</taxon>
    </lineage>
</organism>
<keyword evidence="4" id="KW-1185">Reference proteome</keyword>
<dbReference type="Gene3D" id="3.30.160.670">
    <property type="match status" value="1"/>
</dbReference>
<dbReference type="RefSeq" id="WP_163608199.1">
    <property type="nucleotide sequence ID" value="NZ_JAABOO010000003.1"/>
</dbReference>
<dbReference type="PROSITE" id="PS51257">
    <property type="entry name" value="PROKAR_LIPOPROTEIN"/>
    <property type="match status" value="1"/>
</dbReference>
<reference evidence="3 4" key="1">
    <citation type="submission" date="2020-01" db="EMBL/GenBank/DDBJ databases">
        <title>Leptobacterium flavescens.</title>
        <authorList>
            <person name="Wang G."/>
        </authorList>
    </citation>
    <scope>NUCLEOTIDE SEQUENCE [LARGE SCALE GENOMIC DNA]</scope>
    <source>
        <strain evidence="3 4">KCTC 22160</strain>
    </source>
</reference>